<reference evidence="2" key="1">
    <citation type="submission" date="2016-03" db="EMBL/GenBank/DDBJ databases">
        <authorList>
            <person name="Guldener U."/>
        </authorList>
    </citation>
    <scope>NUCLEOTIDE SEQUENCE [LARGE SCALE GENOMIC DNA]</scope>
    <source>
        <strain evidence="2">04CH-RAC-A.6.1</strain>
    </source>
</reference>
<protein>
    <submittedName>
        <fullName evidence="1">Uncharacterized protein</fullName>
    </submittedName>
</protein>
<dbReference type="EMBL" id="FJUX01000017">
    <property type="protein sequence ID" value="CZS94074.1"/>
    <property type="molecule type" value="Genomic_DNA"/>
</dbReference>
<dbReference type="Proteomes" id="UP000178912">
    <property type="component" value="Unassembled WGS sequence"/>
</dbReference>
<evidence type="ECO:0000313" key="1">
    <source>
        <dbReference type="EMBL" id="CZS94074.1"/>
    </source>
</evidence>
<keyword evidence="2" id="KW-1185">Reference proteome</keyword>
<evidence type="ECO:0000313" key="2">
    <source>
        <dbReference type="Proteomes" id="UP000178912"/>
    </source>
</evidence>
<name>A0A1E1KBK8_9HELO</name>
<organism evidence="1 2">
    <name type="scientific">Rhynchosporium agropyri</name>
    <dbReference type="NCBI Taxonomy" id="914238"/>
    <lineage>
        <taxon>Eukaryota</taxon>
        <taxon>Fungi</taxon>
        <taxon>Dikarya</taxon>
        <taxon>Ascomycota</taxon>
        <taxon>Pezizomycotina</taxon>
        <taxon>Leotiomycetes</taxon>
        <taxon>Helotiales</taxon>
        <taxon>Ploettnerulaceae</taxon>
        <taxon>Rhynchosporium</taxon>
    </lineage>
</organism>
<dbReference type="AlphaFoldDB" id="A0A1E1KBK8"/>
<gene>
    <name evidence="1" type="ORF">RAG0_04105</name>
</gene>
<sequence>MILCLKHIKSSIYSPLKEIAQSRAFVKLLQSTNTTDLQDSNLALPRIAGYTQHGDEFTGVCTNIRAKADEKKGVSWEITR</sequence>
<accession>A0A1E1KBK8</accession>
<proteinExistence type="predicted"/>